<name>A0ABW5VSE2_9MICO</name>
<reference evidence="2" key="3">
    <citation type="submission" date="2024-09" db="EMBL/GenBank/DDBJ databases">
        <authorList>
            <person name="Sun Q."/>
            <person name="Mori K."/>
        </authorList>
    </citation>
    <scope>NUCLEOTIDE SEQUENCE</scope>
    <source>
        <strain evidence="2">CCM 7044</strain>
    </source>
</reference>
<comment type="caution">
    <text evidence="2">The sequence shown here is derived from an EMBL/GenBank/DDBJ whole genome shotgun (WGS) entry which is preliminary data.</text>
</comment>
<protein>
    <submittedName>
        <fullName evidence="2">FAD-dependent oxidoreductase</fullName>
    </submittedName>
</protein>
<feature type="domain" description="Pyridine nucleotide-disulphide oxidoreductase N-terminal" evidence="1">
    <location>
        <begin position="1"/>
        <end position="53"/>
    </location>
</feature>
<dbReference type="Gene3D" id="3.50.50.60">
    <property type="entry name" value="FAD/NAD(P)-binding domain"/>
    <property type="match status" value="1"/>
</dbReference>
<reference evidence="4" key="2">
    <citation type="journal article" date="2019" name="Int. J. Syst. Evol. Microbiol.">
        <title>The Global Catalogue of Microorganisms (GCM) 10K type strain sequencing project: providing services to taxonomists for standard genome sequencing and annotation.</title>
        <authorList>
            <consortium name="The Broad Institute Genomics Platform"/>
            <consortium name="The Broad Institute Genome Sequencing Center for Infectious Disease"/>
            <person name="Wu L."/>
            <person name="Ma J."/>
        </authorList>
    </citation>
    <scope>NUCLEOTIDE SEQUENCE [LARGE SCALE GENOMIC DNA]</scope>
    <source>
        <strain evidence="4">CCM 7044</strain>
    </source>
</reference>
<reference evidence="2" key="1">
    <citation type="journal article" date="2014" name="Int. J. Syst. Evol. Microbiol.">
        <title>Complete genome of a new Firmicutes species belonging to the dominant human colonic microbiota ('Ruminococcus bicirculans') reveals two chromosomes and a selective capacity to utilize plant glucans.</title>
        <authorList>
            <consortium name="NISC Comparative Sequencing Program"/>
            <person name="Wegmann U."/>
            <person name="Louis P."/>
            <person name="Goesmann A."/>
            <person name="Henrissat B."/>
            <person name="Duncan S.H."/>
            <person name="Flint H.J."/>
        </authorList>
    </citation>
    <scope>NUCLEOTIDE SEQUENCE</scope>
    <source>
        <strain evidence="2">CCM 7044</strain>
    </source>
</reference>
<evidence type="ECO:0000313" key="3">
    <source>
        <dbReference type="EMBL" id="MFD2794533.1"/>
    </source>
</evidence>
<evidence type="ECO:0000313" key="4">
    <source>
        <dbReference type="Proteomes" id="UP001597479"/>
    </source>
</evidence>
<sequence length="58" mass="5985">MAILGAGLVGAETAAPLTDAGAYVHLIARSERPLVATLGPQLADRVADLHREHVSKAL</sequence>
<dbReference type="EMBL" id="JBHUOG010000002">
    <property type="protein sequence ID" value="MFD2794533.1"/>
    <property type="molecule type" value="Genomic_DNA"/>
</dbReference>
<dbReference type="InterPro" id="IPR036188">
    <property type="entry name" value="FAD/NAD-bd_sf"/>
</dbReference>
<dbReference type="Pfam" id="PF00070">
    <property type="entry name" value="Pyr_redox"/>
    <property type="match status" value="1"/>
</dbReference>
<evidence type="ECO:0000259" key="1">
    <source>
        <dbReference type="Pfam" id="PF00070"/>
    </source>
</evidence>
<dbReference type="RefSeq" id="WP_377183514.1">
    <property type="nucleotide sequence ID" value="NZ_JBHUOG010000001.1"/>
</dbReference>
<dbReference type="Proteomes" id="UP001597479">
    <property type="component" value="Unassembled WGS sequence"/>
</dbReference>
<accession>A0ABW5VSE2</accession>
<dbReference type="SUPFAM" id="SSF51905">
    <property type="entry name" value="FAD/NAD(P)-binding domain"/>
    <property type="match status" value="1"/>
</dbReference>
<keyword evidence="4" id="KW-1185">Reference proteome</keyword>
<proteinExistence type="predicted"/>
<evidence type="ECO:0000313" key="2">
    <source>
        <dbReference type="EMBL" id="MFD2794492.1"/>
    </source>
</evidence>
<organism evidence="2 4">
    <name type="scientific">Promicromonospora vindobonensis</name>
    <dbReference type="NCBI Taxonomy" id="195748"/>
    <lineage>
        <taxon>Bacteria</taxon>
        <taxon>Bacillati</taxon>
        <taxon>Actinomycetota</taxon>
        <taxon>Actinomycetes</taxon>
        <taxon>Micrococcales</taxon>
        <taxon>Promicromonosporaceae</taxon>
        <taxon>Promicromonospora</taxon>
    </lineage>
</organism>
<dbReference type="InterPro" id="IPR039648">
    <property type="entry name" value="DHPH_N"/>
</dbReference>
<gene>
    <name evidence="2" type="ORF">ACFS27_13130</name>
    <name evidence="3" type="ORF">ACFS27_13335</name>
</gene>
<dbReference type="EMBL" id="JBHUOG010000001">
    <property type="protein sequence ID" value="MFD2794492.1"/>
    <property type="molecule type" value="Genomic_DNA"/>
</dbReference>